<evidence type="ECO:0000313" key="3">
    <source>
        <dbReference type="Proteomes" id="UP000237351"/>
    </source>
</evidence>
<accession>A0A1W6N2D0</accession>
<protein>
    <recommendedName>
        <fullName evidence="1">Calcineurin-like phosphoesterase domain-containing protein</fullName>
    </recommendedName>
</protein>
<dbReference type="KEGG" id="naf:GQ61_00010"/>
<sequence>MGQYYHAYIAPYRGHYGRGADTNRFFPSLGNHDYHKSPTADPYLAYFQLPGNGRYYDFVKGSVHFFVLNSDVHEPDGVTEHSKQARWLKEKLKESNDPFNVVYFHHAPYSSGHHGPTKRMQWPFREWGASVVLSGHDHTYERLEVRGLPYIINGLGGKNLRYGFPKIYPGSRVRFNKEHGALLVEANEIFMCLRFYSEDGDLIDTLKLQARS</sequence>
<dbReference type="PANTHER" id="PTHR43143">
    <property type="entry name" value="METALLOPHOSPHOESTERASE, CALCINEURIN SUPERFAMILY"/>
    <property type="match status" value="1"/>
</dbReference>
<keyword evidence="3" id="KW-1185">Reference proteome</keyword>
<evidence type="ECO:0000313" key="2">
    <source>
        <dbReference type="EMBL" id="ARN84002.1"/>
    </source>
</evidence>
<evidence type="ECO:0000259" key="1">
    <source>
        <dbReference type="Pfam" id="PF00149"/>
    </source>
</evidence>
<feature type="domain" description="Calcineurin-like phosphoesterase" evidence="1">
    <location>
        <begin position="16"/>
        <end position="140"/>
    </location>
</feature>
<name>A0A1W6N2D0_9PROT</name>
<dbReference type="GO" id="GO:0016787">
    <property type="term" value="F:hydrolase activity"/>
    <property type="evidence" value="ECO:0007669"/>
    <property type="project" value="InterPro"/>
</dbReference>
<dbReference type="InterPro" id="IPR051918">
    <property type="entry name" value="STPP_CPPED1"/>
</dbReference>
<dbReference type="InterPro" id="IPR029052">
    <property type="entry name" value="Metallo-depent_PP-like"/>
</dbReference>
<organism evidence="2 3">
    <name type="scientific">Candidatus Nucleicultrix amoebiphila FS5</name>
    <dbReference type="NCBI Taxonomy" id="1414854"/>
    <lineage>
        <taxon>Bacteria</taxon>
        <taxon>Pseudomonadati</taxon>
        <taxon>Pseudomonadota</taxon>
        <taxon>Alphaproteobacteria</taxon>
        <taxon>Holosporales</taxon>
        <taxon>Candidatus Nucleicultricaceae</taxon>
        <taxon>Candidatus Nucleicultrix</taxon>
    </lineage>
</organism>
<dbReference type="SUPFAM" id="SSF56300">
    <property type="entry name" value="Metallo-dependent phosphatases"/>
    <property type="match status" value="1"/>
</dbReference>
<dbReference type="InterPro" id="IPR004843">
    <property type="entry name" value="Calcineurin-like_PHP"/>
</dbReference>
<gene>
    <name evidence="2" type="ORF">GQ61_00010</name>
</gene>
<reference evidence="2 3" key="1">
    <citation type="submission" date="2014-06" db="EMBL/GenBank/DDBJ databases">
        <title>The genome of the endonuclear symbiont Nucleicultrix amoebiphila.</title>
        <authorList>
            <person name="Schulz F."/>
            <person name="Horn M."/>
        </authorList>
    </citation>
    <scope>NUCLEOTIDE SEQUENCE [LARGE SCALE GENOMIC DNA]</scope>
    <source>
        <strain evidence="2 3">FS5</strain>
    </source>
</reference>
<dbReference type="Gene3D" id="3.60.21.10">
    <property type="match status" value="1"/>
</dbReference>
<dbReference type="Pfam" id="PF00149">
    <property type="entry name" value="Metallophos"/>
    <property type="match status" value="1"/>
</dbReference>
<dbReference type="Proteomes" id="UP000237351">
    <property type="component" value="Chromosome"/>
</dbReference>
<dbReference type="AlphaFoldDB" id="A0A1W6N2D0"/>
<dbReference type="PANTHER" id="PTHR43143:SF1">
    <property type="entry name" value="SERINE_THREONINE-PROTEIN PHOSPHATASE CPPED1"/>
    <property type="match status" value="1"/>
</dbReference>
<dbReference type="STRING" id="1414854.GQ61_00010"/>
<proteinExistence type="predicted"/>
<dbReference type="EMBL" id="CP008743">
    <property type="protein sequence ID" value="ARN84002.1"/>
    <property type="molecule type" value="Genomic_DNA"/>
</dbReference>